<dbReference type="EMBL" id="CP165644">
    <property type="protein sequence ID" value="XDU67446.1"/>
    <property type="molecule type" value="Genomic_DNA"/>
</dbReference>
<organism evidence="3">
    <name type="scientific">Leptotrichia rugosa</name>
    <dbReference type="NCBI Taxonomy" id="3239302"/>
    <lineage>
        <taxon>Bacteria</taxon>
        <taxon>Fusobacteriati</taxon>
        <taxon>Fusobacteriota</taxon>
        <taxon>Fusobacteriia</taxon>
        <taxon>Fusobacteriales</taxon>
        <taxon>Leptotrichiaceae</taxon>
        <taxon>Leptotrichia</taxon>
    </lineage>
</organism>
<evidence type="ECO:0000256" key="2">
    <source>
        <dbReference type="SAM" id="SignalP"/>
    </source>
</evidence>
<feature type="chain" id="PRO_5044299860" description="Lipoprotein" evidence="2">
    <location>
        <begin position="26"/>
        <end position="196"/>
    </location>
</feature>
<accession>A0AB39VHN4</accession>
<evidence type="ECO:0000256" key="1">
    <source>
        <dbReference type="SAM" id="MobiDB-lite"/>
    </source>
</evidence>
<dbReference type="PROSITE" id="PS51257">
    <property type="entry name" value="PROKAR_LIPOPROTEIN"/>
    <property type="match status" value="1"/>
</dbReference>
<dbReference type="AlphaFoldDB" id="A0AB39VHN4"/>
<feature type="compositionally biased region" description="Low complexity" evidence="1">
    <location>
        <begin position="78"/>
        <end position="106"/>
    </location>
</feature>
<feature type="region of interest" description="Disordered" evidence="1">
    <location>
        <begin position="26"/>
        <end position="113"/>
    </location>
</feature>
<protein>
    <recommendedName>
        <fullName evidence="4">Lipoprotein</fullName>
    </recommendedName>
</protein>
<feature type="signal peptide" evidence="2">
    <location>
        <begin position="1"/>
        <end position="25"/>
    </location>
</feature>
<name>A0AB39VHN4_9FUSO</name>
<dbReference type="KEGG" id="lrug:AB8B22_03235"/>
<feature type="compositionally biased region" description="Polar residues" evidence="1">
    <location>
        <begin position="66"/>
        <end position="77"/>
    </location>
</feature>
<keyword evidence="2" id="KW-0732">Signal</keyword>
<sequence>MKKNFFKIYLLIGILAVLTISCNKESDPANVEKPEENISQSQSSDANSNNASDATNRQQQSQQTQALDTTNPTKTALQPQNDQDGNTDQTQNQVQNGVQQAPNPQAKNSPTLKHVDGVLGHQFSLDDRVVTFERQGTQYRVVYTVEGENGTSVEKKNLSFNQKSDSLSDGTYTYKVKNNKLGLYGNGGKQLIFVLQ</sequence>
<evidence type="ECO:0000313" key="3">
    <source>
        <dbReference type="EMBL" id="XDU67446.1"/>
    </source>
</evidence>
<feature type="compositionally biased region" description="Low complexity" evidence="1">
    <location>
        <begin position="39"/>
        <end position="65"/>
    </location>
</feature>
<reference evidence="3" key="1">
    <citation type="submission" date="2024-07" db="EMBL/GenBank/DDBJ databases">
        <authorList>
            <person name="Li X.-J."/>
            <person name="Wang X."/>
        </authorList>
    </citation>
    <scope>NUCLEOTIDE SEQUENCE</scope>
    <source>
        <strain evidence="3">HSP-334</strain>
    </source>
</reference>
<feature type="compositionally biased region" description="Basic and acidic residues" evidence="1">
    <location>
        <begin position="26"/>
        <end position="36"/>
    </location>
</feature>
<gene>
    <name evidence="3" type="ORF">AB8B22_03235</name>
</gene>
<proteinExistence type="predicted"/>
<evidence type="ECO:0008006" key="4">
    <source>
        <dbReference type="Google" id="ProtNLM"/>
    </source>
</evidence>
<dbReference type="RefSeq" id="WP_369711642.1">
    <property type="nucleotide sequence ID" value="NZ_CP165644.1"/>
</dbReference>